<protein>
    <recommendedName>
        <fullName evidence="3">Phage replication protein O</fullName>
    </recommendedName>
</protein>
<proteinExistence type="predicted"/>
<evidence type="ECO:0000313" key="2">
    <source>
        <dbReference type="Proteomes" id="UP001597013"/>
    </source>
</evidence>
<dbReference type="RefSeq" id="WP_386131031.1">
    <property type="nucleotide sequence ID" value="NZ_JBHTJL010000015.1"/>
</dbReference>
<evidence type="ECO:0008006" key="3">
    <source>
        <dbReference type="Google" id="ProtNLM"/>
    </source>
</evidence>
<gene>
    <name evidence="1" type="ORF">ACFQ1Q_10590</name>
</gene>
<keyword evidence="2" id="KW-1185">Reference proteome</keyword>
<organism evidence="1 2">
    <name type="scientific">Winogradskyella litorisediminis</name>
    <dbReference type="NCBI Taxonomy" id="1156618"/>
    <lineage>
        <taxon>Bacteria</taxon>
        <taxon>Pseudomonadati</taxon>
        <taxon>Bacteroidota</taxon>
        <taxon>Flavobacteriia</taxon>
        <taxon>Flavobacteriales</taxon>
        <taxon>Flavobacteriaceae</taxon>
        <taxon>Winogradskyella</taxon>
    </lineage>
</organism>
<evidence type="ECO:0000313" key="1">
    <source>
        <dbReference type="EMBL" id="MFD1063693.1"/>
    </source>
</evidence>
<name>A0ABW3N7M3_9FLAO</name>
<dbReference type="EMBL" id="JBHTJL010000015">
    <property type="protein sequence ID" value="MFD1063693.1"/>
    <property type="molecule type" value="Genomic_DNA"/>
</dbReference>
<dbReference type="Proteomes" id="UP001597013">
    <property type="component" value="Unassembled WGS sequence"/>
</dbReference>
<comment type="caution">
    <text evidence="1">The sequence shown here is derived from an EMBL/GenBank/DDBJ whole genome shotgun (WGS) entry which is preliminary data.</text>
</comment>
<dbReference type="Gene3D" id="1.10.10.10">
    <property type="entry name" value="Winged helix-like DNA-binding domain superfamily/Winged helix DNA-binding domain"/>
    <property type="match status" value="1"/>
</dbReference>
<dbReference type="InterPro" id="IPR036388">
    <property type="entry name" value="WH-like_DNA-bd_sf"/>
</dbReference>
<reference evidence="2" key="1">
    <citation type="journal article" date="2019" name="Int. J. Syst. Evol. Microbiol.">
        <title>The Global Catalogue of Microorganisms (GCM) 10K type strain sequencing project: providing services to taxonomists for standard genome sequencing and annotation.</title>
        <authorList>
            <consortium name="The Broad Institute Genomics Platform"/>
            <consortium name="The Broad Institute Genome Sequencing Center for Infectious Disease"/>
            <person name="Wu L."/>
            <person name="Ma J."/>
        </authorList>
    </citation>
    <scope>NUCLEOTIDE SEQUENCE [LARGE SCALE GENOMIC DNA]</scope>
    <source>
        <strain evidence="2">CCUG 62215</strain>
    </source>
</reference>
<accession>A0ABW3N7M3</accession>
<sequence>MRLNNTTPVPNAFFDKHIGNLSGSAVRVYLKIVRNLLGWRDEFGKVKQRDWISHSQFEKTGLSNRSVTNGIQELLDLNLIQTSDHIGNILSNPQQRKQAKRVYYSLILDKPDNFALYNEKTKENQTQKMRSTKEISLPKYNVNERIPDHIRIEQIKHEQERKQLQRDSWL</sequence>